<dbReference type="RefSeq" id="WP_050061903.1">
    <property type="nucleotide sequence ID" value="NZ_JACHEK010000002.1"/>
</dbReference>
<feature type="transmembrane region" description="Helical" evidence="1">
    <location>
        <begin position="97"/>
        <end position="122"/>
    </location>
</feature>
<evidence type="ECO:0000313" key="4">
    <source>
        <dbReference type="Proteomes" id="UP000538666"/>
    </source>
</evidence>
<protein>
    <recommendedName>
        <fullName evidence="2">Putative zinc-finger domain-containing protein</fullName>
    </recommendedName>
</protein>
<proteinExistence type="predicted"/>
<dbReference type="Proteomes" id="UP000538666">
    <property type="component" value="Unassembled WGS sequence"/>
</dbReference>
<dbReference type="EMBL" id="JACHEK010000002">
    <property type="protein sequence ID" value="MBB6142952.1"/>
    <property type="molecule type" value="Genomic_DNA"/>
</dbReference>
<sequence length="248" mass="26973">MKSCRSIRDQFSDYLDGALTGVAMQQVASHLDRCAECSQEFLEWRQMQQLLTDVGPAKAPADLALRLRVAISQEQAKTPRQSLARFQVQWANTFAPFLLRASAGFASAVLLVGTAALMIGAFTSPEPVEARDVPSDAATSPRFLYSMTESNSLENTADLDDHQKEVRTQARTAVFTTDSSINPIVVEAYVNSAGLAYDYRIVSGPSDPQSRARVETLLLFSVFEPARVFGEPVHGIALITLSGISVQG</sequence>
<feature type="domain" description="Putative zinc-finger" evidence="2">
    <location>
        <begin position="4"/>
        <end position="37"/>
    </location>
</feature>
<reference evidence="3 4" key="1">
    <citation type="submission" date="2020-08" db="EMBL/GenBank/DDBJ databases">
        <title>Genomic Encyclopedia of Type Strains, Phase IV (KMG-IV): sequencing the most valuable type-strain genomes for metagenomic binning, comparative biology and taxonomic classification.</title>
        <authorList>
            <person name="Goeker M."/>
        </authorList>
    </citation>
    <scope>NUCLEOTIDE SEQUENCE [LARGE SCALE GENOMIC DNA]</scope>
    <source>
        <strain evidence="3 4">DSM 103733</strain>
    </source>
</reference>
<accession>A0A841JNL1</accession>
<keyword evidence="1" id="KW-0472">Membrane</keyword>
<name>A0A841JNL1_9BACT</name>
<keyword evidence="1" id="KW-0812">Transmembrane</keyword>
<dbReference type="Gene3D" id="1.10.10.1320">
    <property type="entry name" value="Anti-sigma factor, zinc-finger domain"/>
    <property type="match status" value="1"/>
</dbReference>
<comment type="caution">
    <text evidence="3">The sequence shown here is derived from an EMBL/GenBank/DDBJ whole genome shotgun (WGS) entry which is preliminary data.</text>
</comment>
<keyword evidence="1" id="KW-1133">Transmembrane helix</keyword>
<gene>
    <name evidence="3" type="ORF">HNQ77_000896</name>
</gene>
<dbReference type="InterPro" id="IPR041916">
    <property type="entry name" value="Anti_sigma_zinc_sf"/>
</dbReference>
<evidence type="ECO:0000259" key="2">
    <source>
        <dbReference type="Pfam" id="PF13490"/>
    </source>
</evidence>
<dbReference type="OrthoDB" id="116459at2"/>
<dbReference type="Pfam" id="PF13490">
    <property type="entry name" value="zf-HC2"/>
    <property type="match status" value="1"/>
</dbReference>
<dbReference type="InterPro" id="IPR027383">
    <property type="entry name" value="Znf_put"/>
</dbReference>
<keyword evidence="4" id="KW-1185">Reference proteome</keyword>
<evidence type="ECO:0000256" key="1">
    <source>
        <dbReference type="SAM" id="Phobius"/>
    </source>
</evidence>
<organism evidence="3 4">
    <name type="scientific">Silvibacterium bohemicum</name>
    <dbReference type="NCBI Taxonomy" id="1577686"/>
    <lineage>
        <taxon>Bacteria</taxon>
        <taxon>Pseudomonadati</taxon>
        <taxon>Acidobacteriota</taxon>
        <taxon>Terriglobia</taxon>
        <taxon>Terriglobales</taxon>
        <taxon>Acidobacteriaceae</taxon>
        <taxon>Silvibacterium</taxon>
    </lineage>
</organism>
<dbReference type="AlphaFoldDB" id="A0A841JNL1"/>
<evidence type="ECO:0000313" key="3">
    <source>
        <dbReference type="EMBL" id="MBB6142952.1"/>
    </source>
</evidence>